<evidence type="ECO:0000313" key="3">
    <source>
        <dbReference type="Proteomes" id="UP000199735"/>
    </source>
</evidence>
<gene>
    <name evidence="2" type="ORF">SAMN04489762_1497</name>
</gene>
<evidence type="ECO:0000313" key="2">
    <source>
        <dbReference type="EMBL" id="SEM95233.1"/>
    </source>
</evidence>
<accession>A0AAX2EEE3</accession>
<proteinExistence type="predicted"/>
<dbReference type="RefSeq" id="WP_164072023.1">
    <property type="nucleotide sequence ID" value="NZ_CP008876.1"/>
</dbReference>
<feature type="compositionally biased region" description="Polar residues" evidence="1">
    <location>
        <begin position="18"/>
        <end position="37"/>
    </location>
</feature>
<dbReference type="GeneID" id="301155795"/>
<protein>
    <submittedName>
        <fullName evidence="2">Uncharacterized protein</fullName>
    </submittedName>
</protein>
<sequence>MHIDEQELRNAIFFRTTNTSTISKQDEQNGISGTKENYSGHVSKKTK</sequence>
<organism evidence="2 3">
    <name type="scientific">Terribacillus saccharophilus</name>
    <dbReference type="NCBI Taxonomy" id="361277"/>
    <lineage>
        <taxon>Bacteria</taxon>
        <taxon>Bacillati</taxon>
        <taxon>Bacillota</taxon>
        <taxon>Bacilli</taxon>
        <taxon>Bacillales</taxon>
        <taxon>Bacillaceae</taxon>
        <taxon>Terribacillus</taxon>
    </lineage>
</organism>
<feature type="region of interest" description="Disordered" evidence="1">
    <location>
        <begin position="18"/>
        <end position="47"/>
    </location>
</feature>
<comment type="caution">
    <text evidence="2">The sequence shown here is derived from an EMBL/GenBank/DDBJ whole genome shotgun (WGS) entry which is preliminary data.</text>
</comment>
<dbReference type="EMBL" id="FOCD01000001">
    <property type="protein sequence ID" value="SEM95233.1"/>
    <property type="molecule type" value="Genomic_DNA"/>
</dbReference>
<evidence type="ECO:0000256" key="1">
    <source>
        <dbReference type="SAM" id="MobiDB-lite"/>
    </source>
</evidence>
<dbReference type="AlphaFoldDB" id="A0AAX2EEE3"/>
<dbReference type="Proteomes" id="UP000199735">
    <property type="component" value="Unassembled WGS sequence"/>
</dbReference>
<name>A0AAX2EEE3_9BACI</name>
<reference evidence="2 3" key="1">
    <citation type="submission" date="2016-10" db="EMBL/GenBank/DDBJ databases">
        <authorList>
            <person name="Varghese N."/>
            <person name="Submissions S."/>
        </authorList>
    </citation>
    <scope>NUCLEOTIDE SEQUENCE [LARGE SCALE GENOMIC DNA]</scope>
    <source>
        <strain evidence="2 3">DSM 21619</strain>
    </source>
</reference>